<evidence type="ECO:0000256" key="5">
    <source>
        <dbReference type="NCBIfam" id="TIGR01378"/>
    </source>
</evidence>
<dbReference type="InterPro" id="IPR007371">
    <property type="entry name" value="TPK_catalytic"/>
</dbReference>
<dbReference type="InterPro" id="IPR006282">
    <property type="entry name" value="Thi_PPkinase"/>
</dbReference>
<evidence type="ECO:0000256" key="1">
    <source>
        <dbReference type="ARBA" id="ARBA00022679"/>
    </source>
</evidence>
<evidence type="ECO:0000259" key="6">
    <source>
        <dbReference type="SMART" id="SM00983"/>
    </source>
</evidence>
<sequence length="211" mass="23747">MKGLIISSGTITDYSILELVVKESDFIICADGGMNHLAKINKKPNLVMGDLDSISESALNYIKDNNITVEKYSSIKDATDTALAMEYLIDKEYKEIILMGVTGTRQDHTMANIFLLNTLHDKGIKGKIIDDNNIIYLIDNYMELQYLEDKYISIVPIVEEGIVISLKGFFYNLDREFIKFGSTHGISNKIIDDIGIIEIHRGKALVFISKD</sequence>
<dbReference type="SUPFAM" id="SSF63862">
    <property type="entry name" value="Thiamin pyrophosphokinase, substrate-binding domain"/>
    <property type="match status" value="1"/>
</dbReference>
<keyword evidence="4" id="KW-0067">ATP-binding</keyword>
<keyword evidence="3" id="KW-0418">Kinase</keyword>
<dbReference type="EC" id="2.7.6.2" evidence="5"/>
<dbReference type="InterPro" id="IPR007373">
    <property type="entry name" value="Thiamin_PyroPKinase_B1-bd"/>
</dbReference>
<organism evidence="7 8">
    <name type="scientific">Tissierella carlieri</name>
    <dbReference type="NCBI Taxonomy" id="689904"/>
    <lineage>
        <taxon>Bacteria</taxon>
        <taxon>Bacillati</taxon>
        <taxon>Bacillota</taxon>
        <taxon>Tissierellia</taxon>
        <taxon>Tissierellales</taxon>
        <taxon>Tissierellaceae</taxon>
        <taxon>Tissierella</taxon>
    </lineage>
</organism>
<dbReference type="PANTHER" id="PTHR41299">
    <property type="entry name" value="THIAMINE PYROPHOSPHOKINASE"/>
    <property type="match status" value="1"/>
</dbReference>
<dbReference type="PANTHER" id="PTHR41299:SF1">
    <property type="entry name" value="THIAMINE PYROPHOSPHOKINASE"/>
    <property type="match status" value="1"/>
</dbReference>
<evidence type="ECO:0000313" key="7">
    <source>
        <dbReference type="EMBL" id="MCQ4921837.1"/>
    </source>
</evidence>
<dbReference type="RefSeq" id="WP_256310257.1">
    <property type="nucleotide sequence ID" value="NZ_JANGAC010000001.1"/>
</dbReference>
<dbReference type="InterPro" id="IPR053149">
    <property type="entry name" value="TPK"/>
</dbReference>
<keyword evidence="8" id="KW-1185">Reference proteome</keyword>
<dbReference type="Pfam" id="PF04265">
    <property type="entry name" value="TPK_B1_binding"/>
    <property type="match status" value="1"/>
</dbReference>
<accession>A0ABT1S5U2</accession>
<dbReference type="Pfam" id="PF04263">
    <property type="entry name" value="TPK_catalytic"/>
    <property type="match status" value="1"/>
</dbReference>
<reference evidence="7 8" key="1">
    <citation type="submission" date="2022-06" db="EMBL/GenBank/DDBJ databases">
        <title>Isolation of gut microbiota from human fecal samples.</title>
        <authorList>
            <person name="Pamer E.G."/>
            <person name="Barat B."/>
            <person name="Waligurski E."/>
            <person name="Medina S."/>
            <person name="Paddock L."/>
            <person name="Mostad J."/>
        </authorList>
    </citation>
    <scope>NUCLEOTIDE SEQUENCE [LARGE SCALE GENOMIC DNA]</scope>
    <source>
        <strain evidence="7 8">DFI.7.95</strain>
    </source>
</reference>
<dbReference type="Proteomes" id="UP001524478">
    <property type="component" value="Unassembled WGS sequence"/>
</dbReference>
<feature type="domain" description="Thiamin pyrophosphokinase thiamin-binding" evidence="6">
    <location>
        <begin position="126"/>
        <end position="205"/>
    </location>
</feature>
<dbReference type="InterPro" id="IPR036759">
    <property type="entry name" value="TPK_catalytic_sf"/>
</dbReference>
<gene>
    <name evidence="7" type="ORF">NE686_01950</name>
</gene>
<dbReference type="CDD" id="cd07995">
    <property type="entry name" value="TPK"/>
    <property type="match status" value="1"/>
</dbReference>
<dbReference type="SMART" id="SM00983">
    <property type="entry name" value="TPK_B1_binding"/>
    <property type="match status" value="1"/>
</dbReference>
<comment type="caution">
    <text evidence="7">The sequence shown here is derived from an EMBL/GenBank/DDBJ whole genome shotgun (WGS) entry which is preliminary data.</text>
</comment>
<dbReference type="EMBL" id="JANGAC010000001">
    <property type="protein sequence ID" value="MCQ4921837.1"/>
    <property type="molecule type" value="Genomic_DNA"/>
</dbReference>
<dbReference type="NCBIfam" id="TIGR01378">
    <property type="entry name" value="thi_PPkinase"/>
    <property type="match status" value="1"/>
</dbReference>
<evidence type="ECO:0000313" key="8">
    <source>
        <dbReference type="Proteomes" id="UP001524478"/>
    </source>
</evidence>
<dbReference type="SUPFAM" id="SSF63999">
    <property type="entry name" value="Thiamin pyrophosphokinase, catalytic domain"/>
    <property type="match status" value="1"/>
</dbReference>
<evidence type="ECO:0000256" key="3">
    <source>
        <dbReference type="ARBA" id="ARBA00022777"/>
    </source>
</evidence>
<protein>
    <recommendedName>
        <fullName evidence="5">Thiamine diphosphokinase</fullName>
        <ecNumber evidence="5">2.7.6.2</ecNumber>
    </recommendedName>
</protein>
<keyword evidence="2" id="KW-0547">Nucleotide-binding</keyword>
<dbReference type="Gene3D" id="3.40.50.10240">
    <property type="entry name" value="Thiamin pyrophosphokinase, catalytic domain"/>
    <property type="match status" value="1"/>
</dbReference>
<keyword evidence="1 7" id="KW-0808">Transferase</keyword>
<proteinExistence type="predicted"/>
<name>A0ABT1S5U2_9FIRM</name>
<dbReference type="InterPro" id="IPR036371">
    <property type="entry name" value="TPK_B1-bd_sf"/>
</dbReference>
<evidence type="ECO:0000256" key="2">
    <source>
        <dbReference type="ARBA" id="ARBA00022741"/>
    </source>
</evidence>
<dbReference type="GO" id="GO:0004788">
    <property type="term" value="F:thiamine diphosphokinase activity"/>
    <property type="evidence" value="ECO:0007669"/>
    <property type="project" value="UniProtKB-EC"/>
</dbReference>
<evidence type="ECO:0000256" key="4">
    <source>
        <dbReference type="ARBA" id="ARBA00022840"/>
    </source>
</evidence>